<dbReference type="RefSeq" id="WP_159990959.1">
    <property type="nucleotide sequence ID" value="NZ_CP047165.1"/>
</dbReference>
<evidence type="ECO:0000259" key="1">
    <source>
        <dbReference type="PROSITE" id="PS50995"/>
    </source>
</evidence>
<feature type="domain" description="HTH marR-type" evidence="1">
    <location>
        <begin position="1"/>
        <end position="136"/>
    </location>
</feature>
<dbReference type="Proteomes" id="UP000477651">
    <property type="component" value="Unassembled WGS sequence"/>
</dbReference>
<dbReference type="GO" id="GO:0006950">
    <property type="term" value="P:response to stress"/>
    <property type="evidence" value="ECO:0007669"/>
    <property type="project" value="TreeGrafter"/>
</dbReference>
<dbReference type="PANTHER" id="PTHR33164">
    <property type="entry name" value="TRANSCRIPTIONAL REGULATOR, MARR FAMILY"/>
    <property type="match status" value="1"/>
</dbReference>
<sequence>MKLPYNPFDRLSELAALQIAIYTEVARQHHLTLNELHFLYFIGRYGAVSPSKIGDTWSLPKQTVTSVCKQLAKKNLLTFLVDEKDKRSKLIHLSPQGKDFIKPIIDKMTEAELSVSQYFGFARFETLLNDTETILDKLATHLNTSKTE</sequence>
<proteinExistence type="predicted"/>
<dbReference type="InterPro" id="IPR000835">
    <property type="entry name" value="HTH_MarR-typ"/>
</dbReference>
<dbReference type="SMART" id="SM00347">
    <property type="entry name" value="HTH_MARR"/>
    <property type="match status" value="1"/>
</dbReference>
<protein>
    <submittedName>
        <fullName evidence="2">MarR family transcriptional regulator</fullName>
    </submittedName>
</protein>
<evidence type="ECO:0000313" key="3">
    <source>
        <dbReference type="Proteomes" id="UP000477651"/>
    </source>
</evidence>
<dbReference type="Pfam" id="PF12802">
    <property type="entry name" value="MarR_2"/>
    <property type="match status" value="1"/>
</dbReference>
<organism evidence="2 3">
    <name type="scientific">Pelistega ratti</name>
    <dbReference type="NCBI Taxonomy" id="2652177"/>
    <lineage>
        <taxon>Bacteria</taxon>
        <taxon>Pseudomonadati</taxon>
        <taxon>Pseudomonadota</taxon>
        <taxon>Betaproteobacteria</taxon>
        <taxon>Burkholderiales</taxon>
        <taxon>Alcaligenaceae</taxon>
        <taxon>Pelistega</taxon>
    </lineage>
</organism>
<dbReference type="PANTHER" id="PTHR33164:SF89">
    <property type="entry name" value="MARR FAMILY REGULATORY PROTEIN"/>
    <property type="match status" value="1"/>
</dbReference>
<comment type="caution">
    <text evidence="2">The sequence shown here is derived from an EMBL/GenBank/DDBJ whole genome shotgun (WGS) entry which is preliminary data.</text>
</comment>
<reference evidence="2 3" key="1">
    <citation type="submission" date="2020-02" db="EMBL/GenBank/DDBJ databases">
        <title>Pelistega sp. NLN82 were isolated from wild rodents of the Hainan Island.</title>
        <authorList>
            <person name="Niu N."/>
            <person name="Zhou J."/>
        </authorList>
    </citation>
    <scope>NUCLEOTIDE SEQUENCE [LARGE SCALE GENOMIC DNA]</scope>
    <source>
        <strain evidence="2 3">NLN82</strain>
    </source>
</reference>
<dbReference type="InterPro" id="IPR036388">
    <property type="entry name" value="WH-like_DNA-bd_sf"/>
</dbReference>
<dbReference type="InterPro" id="IPR039422">
    <property type="entry name" value="MarR/SlyA-like"/>
</dbReference>
<keyword evidence="3" id="KW-1185">Reference proteome</keyword>
<dbReference type="InterPro" id="IPR036390">
    <property type="entry name" value="WH_DNA-bd_sf"/>
</dbReference>
<name>A0A6L9Y6P1_9BURK</name>
<dbReference type="AlphaFoldDB" id="A0A6L9Y6P1"/>
<gene>
    <name evidence="2" type="ORF">F9B74_05935</name>
</gene>
<dbReference type="SUPFAM" id="SSF46785">
    <property type="entry name" value="Winged helix' DNA-binding domain"/>
    <property type="match status" value="1"/>
</dbReference>
<dbReference type="Gene3D" id="1.10.10.10">
    <property type="entry name" value="Winged helix-like DNA-binding domain superfamily/Winged helix DNA-binding domain"/>
    <property type="match status" value="1"/>
</dbReference>
<dbReference type="GO" id="GO:0003700">
    <property type="term" value="F:DNA-binding transcription factor activity"/>
    <property type="evidence" value="ECO:0007669"/>
    <property type="project" value="InterPro"/>
</dbReference>
<dbReference type="PROSITE" id="PS50995">
    <property type="entry name" value="HTH_MARR_2"/>
    <property type="match status" value="1"/>
</dbReference>
<evidence type="ECO:0000313" key="2">
    <source>
        <dbReference type="EMBL" id="NEN75865.1"/>
    </source>
</evidence>
<dbReference type="EMBL" id="JAAGYR010000010">
    <property type="protein sequence ID" value="NEN75865.1"/>
    <property type="molecule type" value="Genomic_DNA"/>
</dbReference>
<accession>A0A6L9Y6P1</accession>